<dbReference type="EMBL" id="JADPRT010000006">
    <property type="protein sequence ID" value="MBF9069649.1"/>
    <property type="molecule type" value="Genomic_DNA"/>
</dbReference>
<reference evidence="2" key="1">
    <citation type="submission" date="2020-11" db="EMBL/GenBank/DDBJ databases">
        <title>Isolation and identification of active actinomycetes.</title>
        <authorList>
            <person name="Yu B."/>
        </authorList>
    </citation>
    <scope>NUCLEOTIDE SEQUENCE</scope>
    <source>
        <strain evidence="2">NEAU-YB345</strain>
    </source>
</reference>
<feature type="compositionally biased region" description="Low complexity" evidence="1">
    <location>
        <begin position="56"/>
        <end position="101"/>
    </location>
</feature>
<evidence type="ECO:0000313" key="3">
    <source>
        <dbReference type="Proteomes" id="UP000657385"/>
    </source>
</evidence>
<proteinExistence type="predicted"/>
<accession>A0A931FGK3</accession>
<feature type="region of interest" description="Disordered" evidence="1">
    <location>
        <begin position="48"/>
        <end position="132"/>
    </location>
</feature>
<dbReference type="AlphaFoldDB" id="A0A931FGK3"/>
<dbReference type="Proteomes" id="UP000657385">
    <property type="component" value="Unassembled WGS sequence"/>
</dbReference>
<feature type="region of interest" description="Disordered" evidence="1">
    <location>
        <begin position="1"/>
        <end position="28"/>
    </location>
</feature>
<name>A0A931FGK3_9ACTN</name>
<gene>
    <name evidence="2" type="ORF">I2501_16615</name>
</gene>
<organism evidence="2 3">
    <name type="scientific">Streptacidiphilus fuscans</name>
    <dbReference type="NCBI Taxonomy" id="2789292"/>
    <lineage>
        <taxon>Bacteria</taxon>
        <taxon>Bacillati</taxon>
        <taxon>Actinomycetota</taxon>
        <taxon>Actinomycetes</taxon>
        <taxon>Kitasatosporales</taxon>
        <taxon>Streptomycetaceae</taxon>
        <taxon>Streptacidiphilus</taxon>
    </lineage>
</organism>
<protein>
    <submittedName>
        <fullName evidence="2">Uncharacterized protein</fullName>
    </submittedName>
</protein>
<sequence length="205" mass="21710">MPTERNVTPPQQPPRRTASGPRRRSRPALAVLGALGAATLVLTLATGCQSSSESDPYAGPTDTYAPPTDPYASPTDPNADPTDTYADPTDTYADPTDTYAPPTDPYSPPADTTPPSPSPYDSGTCLNGTLPDSTTAQSVDDVNQVDCSASDAHYKVIQVFYETTDLSQCDSVADTQYSFSSEETWNGATINSYVYCLVGLGSYAR</sequence>
<evidence type="ECO:0000256" key="1">
    <source>
        <dbReference type="SAM" id="MobiDB-lite"/>
    </source>
</evidence>
<dbReference type="RefSeq" id="WP_196194822.1">
    <property type="nucleotide sequence ID" value="NZ_JADPRT010000006.1"/>
</dbReference>
<feature type="compositionally biased region" description="Pro residues" evidence="1">
    <location>
        <begin position="102"/>
        <end position="118"/>
    </location>
</feature>
<keyword evidence="3" id="KW-1185">Reference proteome</keyword>
<evidence type="ECO:0000313" key="2">
    <source>
        <dbReference type="EMBL" id="MBF9069649.1"/>
    </source>
</evidence>
<comment type="caution">
    <text evidence="2">The sequence shown here is derived from an EMBL/GenBank/DDBJ whole genome shotgun (WGS) entry which is preliminary data.</text>
</comment>